<dbReference type="STRING" id="180332.GCA_000797495_00064"/>
<evidence type="ECO:0000313" key="2">
    <source>
        <dbReference type="Proteomes" id="UP000306509"/>
    </source>
</evidence>
<keyword evidence="2" id="KW-1185">Reference proteome</keyword>
<protein>
    <submittedName>
        <fullName evidence="1">Uncharacterized protein</fullName>
    </submittedName>
</protein>
<dbReference type="Proteomes" id="UP000306509">
    <property type="component" value="Unassembled WGS sequence"/>
</dbReference>
<comment type="caution">
    <text evidence="1">The sequence shown here is derived from an EMBL/GenBank/DDBJ whole genome shotgun (WGS) entry which is preliminary data.</text>
</comment>
<reference evidence="1 2" key="1">
    <citation type="journal article" date="2019" name="Anaerobe">
        <title>Detection of Robinsoniella peoriensis in multiple bone samples of a trauma patient.</title>
        <authorList>
            <person name="Schrottner P."/>
            <person name="Hartwich K."/>
            <person name="Bunk B."/>
            <person name="Schober I."/>
            <person name="Helbig S."/>
            <person name="Rudolph W.W."/>
            <person name="Gunzer F."/>
        </authorList>
    </citation>
    <scope>NUCLEOTIDE SEQUENCE [LARGE SCALE GENOMIC DNA]</scope>
    <source>
        <strain evidence="1 2">DSM 106044</strain>
    </source>
</reference>
<dbReference type="EMBL" id="QGQD01000047">
    <property type="protein sequence ID" value="TLD00767.1"/>
    <property type="molecule type" value="Genomic_DNA"/>
</dbReference>
<sequence>MMDMENLNFGFIVNRTGSTAIEKIQIPNHRYLNFFA</sequence>
<proteinExistence type="predicted"/>
<accession>A0A4U8Q7G4</accession>
<gene>
    <name evidence="1" type="ORF">DSM106044_02343</name>
</gene>
<dbReference type="AlphaFoldDB" id="A0A4U8Q7G4"/>
<organism evidence="1 2">
    <name type="scientific">Robinsoniella peoriensis</name>
    <dbReference type="NCBI Taxonomy" id="180332"/>
    <lineage>
        <taxon>Bacteria</taxon>
        <taxon>Bacillati</taxon>
        <taxon>Bacillota</taxon>
        <taxon>Clostridia</taxon>
        <taxon>Lachnospirales</taxon>
        <taxon>Lachnospiraceae</taxon>
        <taxon>Robinsoniella</taxon>
    </lineage>
</organism>
<name>A0A4U8Q7G4_9FIRM</name>
<evidence type="ECO:0000313" key="1">
    <source>
        <dbReference type="EMBL" id="TLD00767.1"/>
    </source>
</evidence>